<evidence type="ECO:0000256" key="4">
    <source>
        <dbReference type="ARBA" id="ARBA00022741"/>
    </source>
</evidence>
<dbReference type="FunFam" id="3.30.200.20:FF:000042">
    <property type="entry name" value="Aurora kinase A"/>
    <property type="match status" value="1"/>
</dbReference>
<feature type="active site" description="Proton acceptor" evidence="7">
    <location>
        <position position="304"/>
    </location>
</feature>
<protein>
    <submittedName>
        <fullName evidence="14">Kinase-like protein</fullName>
    </submittedName>
</protein>
<dbReference type="InterPro" id="IPR000253">
    <property type="entry name" value="FHA_dom"/>
</dbReference>
<keyword evidence="4 8" id="KW-0547">Nucleotide-binding</keyword>
<evidence type="ECO:0000256" key="3">
    <source>
        <dbReference type="ARBA" id="ARBA00022679"/>
    </source>
</evidence>
<dbReference type="PROSITE" id="PS00108">
    <property type="entry name" value="PROTEIN_KINASE_ST"/>
    <property type="match status" value="1"/>
</dbReference>
<dbReference type="PROSITE" id="PS00107">
    <property type="entry name" value="PROTEIN_KINASE_ATP"/>
    <property type="match status" value="1"/>
</dbReference>
<dbReference type="GO" id="GO:0004674">
    <property type="term" value="F:protein serine/threonine kinase activity"/>
    <property type="evidence" value="ECO:0007669"/>
    <property type="project" value="UniProtKB-KW"/>
</dbReference>
<reference evidence="14 15" key="1">
    <citation type="journal article" date="2016" name="Mol. Biol. Evol.">
        <title>Comparative Genomics of Early-Diverging Mushroom-Forming Fungi Provides Insights into the Origins of Lignocellulose Decay Capabilities.</title>
        <authorList>
            <person name="Nagy L.G."/>
            <person name="Riley R."/>
            <person name="Tritt A."/>
            <person name="Adam C."/>
            <person name="Daum C."/>
            <person name="Floudas D."/>
            <person name="Sun H."/>
            <person name="Yadav J.S."/>
            <person name="Pangilinan J."/>
            <person name="Larsson K.H."/>
            <person name="Matsuura K."/>
            <person name="Barry K."/>
            <person name="Labutti K."/>
            <person name="Kuo R."/>
            <person name="Ohm R.A."/>
            <person name="Bhattacharya S.S."/>
            <person name="Shirouzu T."/>
            <person name="Yoshinaga Y."/>
            <person name="Martin F.M."/>
            <person name="Grigoriev I.V."/>
            <person name="Hibbett D.S."/>
        </authorList>
    </citation>
    <scope>NUCLEOTIDE SEQUENCE [LARGE SCALE GENOMIC DNA]</scope>
    <source>
        <strain evidence="14 15">L-15889</strain>
    </source>
</reference>
<dbReference type="Pfam" id="PF00069">
    <property type="entry name" value="Pkinase"/>
    <property type="match status" value="1"/>
</dbReference>
<evidence type="ECO:0000256" key="2">
    <source>
        <dbReference type="ARBA" id="ARBA00022527"/>
    </source>
</evidence>
<keyword evidence="6 8" id="KW-0067">ATP-binding</keyword>
<evidence type="ECO:0000259" key="13">
    <source>
        <dbReference type="PROSITE" id="PS50011"/>
    </source>
</evidence>
<dbReference type="OrthoDB" id="10252171at2759"/>
<dbReference type="SUPFAM" id="SSF49879">
    <property type="entry name" value="SMAD/FHA domain"/>
    <property type="match status" value="1"/>
</dbReference>
<dbReference type="FunFam" id="1.10.510.10:FF:000571">
    <property type="entry name" value="Maternal embryonic leucine zipper kinase"/>
    <property type="match status" value="1"/>
</dbReference>
<keyword evidence="2" id="KW-0723">Serine/threonine-protein kinase</keyword>
<evidence type="ECO:0000256" key="11">
    <source>
        <dbReference type="SAM" id="MobiDB-lite"/>
    </source>
</evidence>
<evidence type="ECO:0000256" key="1">
    <source>
        <dbReference type="ARBA" id="ARBA00005575"/>
    </source>
</evidence>
<dbReference type="EMBL" id="KV429107">
    <property type="protein sequence ID" value="KZT65380.1"/>
    <property type="molecule type" value="Genomic_DNA"/>
</dbReference>
<evidence type="ECO:0000256" key="5">
    <source>
        <dbReference type="ARBA" id="ARBA00022777"/>
    </source>
</evidence>
<dbReference type="InterPro" id="IPR000719">
    <property type="entry name" value="Prot_kinase_dom"/>
</dbReference>
<dbReference type="AlphaFoldDB" id="A0A165M927"/>
<dbReference type="PROSITE" id="PS50006">
    <property type="entry name" value="FHA_DOMAIN"/>
    <property type="match status" value="1"/>
</dbReference>
<keyword evidence="5 14" id="KW-0418">Kinase</keyword>
<feature type="compositionally biased region" description="Low complexity" evidence="11">
    <location>
        <begin position="616"/>
        <end position="641"/>
    </location>
</feature>
<evidence type="ECO:0000256" key="7">
    <source>
        <dbReference type="PIRSR" id="PIRSR630616-1"/>
    </source>
</evidence>
<evidence type="ECO:0000256" key="6">
    <source>
        <dbReference type="ARBA" id="ARBA00022840"/>
    </source>
</evidence>
<feature type="compositionally biased region" description="Low complexity" evidence="11">
    <location>
        <begin position="17"/>
        <end position="29"/>
    </location>
</feature>
<evidence type="ECO:0000313" key="15">
    <source>
        <dbReference type="Proteomes" id="UP000076727"/>
    </source>
</evidence>
<feature type="domain" description="FHA" evidence="12">
    <location>
        <begin position="65"/>
        <end position="123"/>
    </location>
</feature>
<dbReference type="GO" id="GO:0005524">
    <property type="term" value="F:ATP binding"/>
    <property type="evidence" value="ECO:0007669"/>
    <property type="project" value="UniProtKB-UniRule"/>
</dbReference>
<comment type="similarity">
    <text evidence="1">Belongs to the protein kinase superfamily. CAMK Ser/Thr protein kinase family. CHEK2 subfamily.</text>
</comment>
<dbReference type="SUPFAM" id="SSF56112">
    <property type="entry name" value="Protein kinase-like (PK-like)"/>
    <property type="match status" value="1"/>
</dbReference>
<name>A0A165M927_9APHY</name>
<dbReference type="InterPro" id="IPR011009">
    <property type="entry name" value="Kinase-like_dom_sf"/>
</dbReference>
<proteinExistence type="inferred from homology"/>
<feature type="compositionally biased region" description="Acidic residues" evidence="11">
    <location>
        <begin position="558"/>
        <end position="571"/>
    </location>
</feature>
<organism evidence="14 15">
    <name type="scientific">Daedalea quercina L-15889</name>
    <dbReference type="NCBI Taxonomy" id="1314783"/>
    <lineage>
        <taxon>Eukaryota</taxon>
        <taxon>Fungi</taxon>
        <taxon>Dikarya</taxon>
        <taxon>Basidiomycota</taxon>
        <taxon>Agaricomycotina</taxon>
        <taxon>Agaricomycetes</taxon>
        <taxon>Polyporales</taxon>
        <taxon>Fomitopsis</taxon>
    </lineage>
</organism>
<dbReference type="Proteomes" id="UP000076727">
    <property type="component" value="Unassembled WGS sequence"/>
</dbReference>
<feature type="domain" description="Protein kinase" evidence="13">
    <location>
        <begin position="174"/>
        <end position="462"/>
    </location>
</feature>
<dbReference type="PANTHER" id="PTHR24350">
    <property type="entry name" value="SERINE/THREONINE-PROTEIN KINASE IAL-RELATED"/>
    <property type="match status" value="1"/>
</dbReference>
<dbReference type="Gene3D" id="1.10.510.10">
    <property type="entry name" value="Transferase(Phosphotransferase) domain 1"/>
    <property type="match status" value="1"/>
</dbReference>
<sequence length="675" mass="74671">MPQEHPEEPMQTDAVEESQSTQQATQETQLMSQLDAPVDDHLWGILVPCNPALQRVDFQKLKRIYNVGRNTDSGRGGNDIILSGRKISNFHCRIEWDGQGGEGSAVMVTDLSSNGTYINQGRIGKNKTRLLYDGNEIAFGSWQPQVDAAAAEDYRFVFRHLAAASNLRGIFKYYQLHNTLGTGSFATVTRAMHRETGDWYAVKTMERRRLRTASDTGATNDATFSREIKILEELQHPRICQLKEVFYEEHTINLVLELVPGGDLLDFILNQPTQHLSEDLSQHFTYQICDALQYIHSKGIAHRDLKPENVLLTNDDPPMAKVADFGLAKAVDSMTMLRTMCGTPSYLAPEVVLQHNFSGYDHLVDSWSVGVIVFCMLTGSNPFPDDSDEPLTNRVKTRRADWQCLRMYCDTRASFPPLFSCRHRCLSMFLPSAAASDFIQRLLAFSPTGRMPPSAALEHPWLAGYHHLATDVPLGNIPDVDSQYSQSQLHNPHVDDADADADASMDSGHAEPNGENAAMNEEPQMGSQLPGLPGAYPQSQQLQRRVDVLQAQSQQEHGDEDIVYSEDEGVGADESALAESDGRGTKRKALVFEGSLTPMEEEESEDDANAMPVSPRPTRTSGATRRARGAAAGASRPPRSGTARGGRKTATSTTPNGTRRSERLVNGTPGRNRRM</sequence>
<feature type="region of interest" description="Disordered" evidence="11">
    <location>
        <begin position="1"/>
        <end position="29"/>
    </location>
</feature>
<feature type="binding site" evidence="8">
    <location>
        <begin position="308"/>
        <end position="309"/>
    </location>
    <ligand>
        <name>ATP</name>
        <dbReference type="ChEBI" id="CHEBI:30616"/>
    </ligand>
</feature>
<evidence type="ECO:0000313" key="14">
    <source>
        <dbReference type="EMBL" id="KZT65380.1"/>
    </source>
</evidence>
<keyword evidence="3" id="KW-0808">Transferase</keyword>
<dbReference type="InterPro" id="IPR017441">
    <property type="entry name" value="Protein_kinase_ATP_BS"/>
</dbReference>
<dbReference type="Gene3D" id="2.60.200.20">
    <property type="match status" value="1"/>
</dbReference>
<dbReference type="STRING" id="1314783.A0A165M927"/>
<dbReference type="InterPro" id="IPR030616">
    <property type="entry name" value="Aur-like"/>
</dbReference>
<accession>A0A165M927</accession>
<feature type="binding site" evidence="8 10">
    <location>
        <position position="203"/>
    </location>
    <ligand>
        <name>ATP</name>
        <dbReference type="ChEBI" id="CHEBI:30616"/>
    </ligand>
</feature>
<dbReference type="InterPro" id="IPR008271">
    <property type="entry name" value="Ser/Thr_kinase_AS"/>
</dbReference>
<dbReference type="Pfam" id="PF00498">
    <property type="entry name" value="FHA"/>
    <property type="match status" value="1"/>
</dbReference>
<dbReference type="SMART" id="SM00240">
    <property type="entry name" value="FHA"/>
    <property type="match status" value="1"/>
</dbReference>
<keyword evidence="15" id="KW-1185">Reference proteome</keyword>
<feature type="region of interest" description="Disordered" evidence="11">
    <location>
        <begin position="477"/>
        <end position="675"/>
    </location>
</feature>
<evidence type="ECO:0000256" key="9">
    <source>
        <dbReference type="PIRSR" id="PIRSR630616-3"/>
    </source>
</evidence>
<evidence type="ECO:0000256" key="10">
    <source>
        <dbReference type="PROSITE-ProRule" id="PRU10141"/>
    </source>
</evidence>
<evidence type="ECO:0000259" key="12">
    <source>
        <dbReference type="PROSITE" id="PS50006"/>
    </source>
</evidence>
<feature type="binding site" evidence="8">
    <location>
        <position position="324"/>
    </location>
    <ligand>
        <name>ATP</name>
        <dbReference type="ChEBI" id="CHEBI:30616"/>
    </ligand>
</feature>
<gene>
    <name evidence="14" type="ORF">DAEQUDRAFT_532131</name>
</gene>
<dbReference type="Gene3D" id="3.30.200.20">
    <property type="entry name" value="Phosphorylase Kinase, domain 1"/>
    <property type="match status" value="1"/>
</dbReference>
<dbReference type="SMART" id="SM00220">
    <property type="entry name" value="S_TKc"/>
    <property type="match status" value="1"/>
</dbReference>
<dbReference type="PROSITE" id="PS50011">
    <property type="entry name" value="PROTEIN_KINASE_DOM"/>
    <property type="match status" value="1"/>
</dbReference>
<dbReference type="InterPro" id="IPR008984">
    <property type="entry name" value="SMAD_FHA_dom_sf"/>
</dbReference>
<feature type="compositionally biased region" description="Polar residues" evidence="11">
    <location>
        <begin position="649"/>
        <end position="658"/>
    </location>
</feature>
<feature type="cross-link" description="Glycyl lysine isopeptide (Lys-Gly) (interchain with G-Cter in SUMO2)" evidence="9">
    <location>
        <position position="306"/>
    </location>
</feature>
<feature type="compositionally biased region" description="Acidic residues" evidence="11">
    <location>
        <begin position="599"/>
        <end position="608"/>
    </location>
</feature>
<evidence type="ECO:0000256" key="8">
    <source>
        <dbReference type="PIRSR" id="PIRSR630616-2"/>
    </source>
</evidence>